<comment type="caution">
    <text evidence="2">The sequence shown here is derived from an EMBL/GenBank/DDBJ whole genome shotgun (WGS) entry which is preliminary data.</text>
</comment>
<evidence type="ECO:0000313" key="2">
    <source>
        <dbReference type="EMBL" id="GAA0185290.1"/>
    </source>
</evidence>
<dbReference type="EMBL" id="BAABME010012581">
    <property type="protein sequence ID" value="GAA0185290.1"/>
    <property type="molecule type" value="Genomic_DNA"/>
</dbReference>
<dbReference type="AlphaFoldDB" id="A0AAV3RWR0"/>
<accession>A0AAV3RWR0</accession>
<name>A0AAV3RWR0_LITER</name>
<reference evidence="2 3" key="1">
    <citation type="submission" date="2024-01" db="EMBL/GenBank/DDBJ databases">
        <title>The complete chloroplast genome sequence of Lithospermum erythrorhizon: insights into the phylogenetic relationship among Boraginaceae species and the maternal lineages of purple gromwells.</title>
        <authorList>
            <person name="Okada T."/>
            <person name="Watanabe K."/>
        </authorList>
    </citation>
    <scope>NUCLEOTIDE SEQUENCE [LARGE SCALE GENOMIC DNA]</scope>
</reference>
<dbReference type="PANTHER" id="PTHR31973">
    <property type="entry name" value="POLYPROTEIN, PUTATIVE-RELATED"/>
    <property type="match status" value="1"/>
</dbReference>
<keyword evidence="3" id="KW-1185">Reference proteome</keyword>
<dbReference type="PANTHER" id="PTHR31973:SF187">
    <property type="entry name" value="MUTATOR TRANSPOSASE MUDRA PROTEIN"/>
    <property type="match status" value="1"/>
</dbReference>
<gene>
    <name evidence="2" type="ORF">LIER_32578</name>
</gene>
<sequence>MDGNRQIYPIAFGVAATESDETWSWFFQQLRKVVGHREDLVFISDRHPSIEKCCLGVFPGAVYGICMFHFGLNVAARYKVKPEEFLYTTANAYTEFDFEESMHRLRSTKKNVYDYLMDVDLKK</sequence>
<dbReference type="Proteomes" id="UP001454036">
    <property type="component" value="Unassembled WGS sequence"/>
</dbReference>
<organism evidence="2 3">
    <name type="scientific">Lithospermum erythrorhizon</name>
    <name type="common">Purple gromwell</name>
    <name type="synonym">Lithospermum officinale var. erythrorhizon</name>
    <dbReference type="NCBI Taxonomy" id="34254"/>
    <lineage>
        <taxon>Eukaryota</taxon>
        <taxon>Viridiplantae</taxon>
        <taxon>Streptophyta</taxon>
        <taxon>Embryophyta</taxon>
        <taxon>Tracheophyta</taxon>
        <taxon>Spermatophyta</taxon>
        <taxon>Magnoliopsida</taxon>
        <taxon>eudicotyledons</taxon>
        <taxon>Gunneridae</taxon>
        <taxon>Pentapetalae</taxon>
        <taxon>asterids</taxon>
        <taxon>lamiids</taxon>
        <taxon>Boraginales</taxon>
        <taxon>Boraginaceae</taxon>
        <taxon>Boraginoideae</taxon>
        <taxon>Lithospermeae</taxon>
        <taxon>Lithospermum</taxon>
    </lineage>
</organism>
<proteinExistence type="predicted"/>
<protein>
    <recommendedName>
        <fullName evidence="1">MULE transposase domain-containing protein</fullName>
    </recommendedName>
</protein>
<dbReference type="Pfam" id="PF10551">
    <property type="entry name" value="MULE"/>
    <property type="match status" value="1"/>
</dbReference>
<evidence type="ECO:0000259" key="1">
    <source>
        <dbReference type="Pfam" id="PF10551"/>
    </source>
</evidence>
<evidence type="ECO:0000313" key="3">
    <source>
        <dbReference type="Proteomes" id="UP001454036"/>
    </source>
</evidence>
<dbReference type="InterPro" id="IPR018289">
    <property type="entry name" value="MULE_transposase_dom"/>
</dbReference>
<feature type="domain" description="MULE transposase" evidence="1">
    <location>
        <begin position="2"/>
        <end position="70"/>
    </location>
</feature>